<dbReference type="SMART" id="SM00387">
    <property type="entry name" value="HATPase_c"/>
    <property type="match status" value="1"/>
</dbReference>
<keyword evidence="6" id="KW-0902">Two-component regulatory system</keyword>
<dbReference type="InterPro" id="IPR036890">
    <property type="entry name" value="HATPase_C_sf"/>
</dbReference>
<evidence type="ECO:0000256" key="7">
    <source>
        <dbReference type="PROSITE-ProRule" id="PRU00339"/>
    </source>
</evidence>
<keyword evidence="7" id="KW-0802">TPR repeat</keyword>
<accession>A0ABT8L2D2</accession>
<dbReference type="InterPro" id="IPR050736">
    <property type="entry name" value="Sensor_HK_Regulatory"/>
</dbReference>
<dbReference type="Proteomes" id="UP001172083">
    <property type="component" value="Unassembled WGS sequence"/>
</dbReference>
<dbReference type="InterPro" id="IPR019734">
    <property type="entry name" value="TPR_rpt"/>
</dbReference>
<evidence type="ECO:0000313" key="11">
    <source>
        <dbReference type="EMBL" id="MDN5210636.1"/>
    </source>
</evidence>
<dbReference type="EC" id="2.7.13.3" evidence="2"/>
<keyword evidence="5" id="KW-0418">Kinase</keyword>
<dbReference type="Pfam" id="PF02518">
    <property type="entry name" value="HATPase_c"/>
    <property type="match status" value="1"/>
</dbReference>
<keyword evidence="8" id="KW-0175">Coiled coil</keyword>
<evidence type="ECO:0000256" key="1">
    <source>
        <dbReference type="ARBA" id="ARBA00000085"/>
    </source>
</evidence>
<keyword evidence="4" id="KW-0808">Transferase</keyword>
<keyword evidence="9" id="KW-1133">Transmembrane helix</keyword>
<comment type="catalytic activity">
    <reaction evidence="1">
        <text>ATP + protein L-histidine = ADP + protein N-phospho-L-histidine.</text>
        <dbReference type="EC" id="2.7.13.3"/>
    </reaction>
</comment>
<reference evidence="11" key="1">
    <citation type="submission" date="2023-06" db="EMBL/GenBank/DDBJ databases">
        <title>Genomic of Agaribacillus aureum.</title>
        <authorList>
            <person name="Wang G."/>
        </authorList>
    </citation>
    <scope>NUCLEOTIDE SEQUENCE</scope>
    <source>
        <strain evidence="11">BMA12</strain>
    </source>
</reference>
<keyword evidence="9" id="KW-0812">Transmembrane</keyword>
<dbReference type="Gene3D" id="1.10.287.130">
    <property type="match status" value="1"/>
</dbReference>
<evidence type="ECO:0000256" key="4">
    <source>
        <dbReference type="ARBA" id="ARBA00022679"/>
    </source>
</evidence>
<dbReference type="CDD" id="cd00075">
    <property type="entry name" value="HATPase"/>
    <property type="match status" value="1"/>
</dbReference>
<evidence type="ECO:0000313" key="12">
    <source>
        <dbReference type="Proteomes" id="UP001172083"/>
    </source>
</evidence>
<dbReference type="InterPro" id="IPR011990">
    <property type="entry name" value="TPR-like_helical_dom_sf"/>
</dbReference>
<dbReference type="InterPro" id="IPR003594">
    <property type="entry name" value="HATPase_dom"/>
</dbReference>
<dbReference type="SUPFAM" id="SSF47384">
    <property type="entry name" value="Homodimeric domain of signal transducing histidine kinase"/>
    <property type="match status" value="1"/>
</dbReference>
<keyword evidence="12" id="KW-1185">Reference proteome</keyword>
<comment type="caution">
    <text evidence="11">The sequence shown here is derived from an EMBL/GenBank/DDBJ whole genome shotgun (WGS) entry which is preliminary data.</text>
</comment>
<evidence type="ECO:0000256" key="8">
    <source>
        <dbReference type="SAM" id="Coils"/>
    </source>
</evidence>
<dbReference type="Gene3D" id="3.30.565.10">
    <property type="entry name" value="Histidine kinase-like ATPase, C-terminal domain"/>
    <property type="match status" value="1"/>
</dbReference>
<evidence type="ECO:0000256" key="2">
    <source>
        <dbReference type="ARBA" id="ARBA00012438"/>
    </source>
</evidence>
<dbReference type="PANTHER" id="PTHR43711:SF31">
    <property type="entry name" value="HISTIDINE KINASE"/>
    <property type="match status" value="1"/>
</dbReference>
<proteinExistence type="predicted"/>
<dbReference type="InterPro" id="IPR003661">
    <property type="entry name" value="HisK_dim/P_dom"/>
</dbReference>
<feature type="domain" description="Histidine kinase" evidence="10">
    <location>
        <begin position="404"/>
        <end position="623"/>
    </location>
</feature>
<dbReference type="Pfam" id="PF13181">
    <property type="entry name" value="TPR_8"/>
    <property type="match status" value="1"/>
</dbReference>
<evidence type="ECO:0000256" key="5">
    <source>
        <dbReference type="ARBA" id="ARBA00022777"/>
    </source>
</evidence>
<gene>
    <name evidence="11" type="ORF">QQ020_01215</name>
</gene>
<keyword evidence="3" id="KW-0597">Phosphoprotein</keyword>
<feature type="repeat" description="TPR" evidence="7">
    <location>
        <begin position="74"/>
        <end position="107"/>
    </location>
</feature>
<dbReference type="InterPro" id="IPR036097">
    <property type="entry name" value="HisK_dim/P_sf"/>
</dbReference>
<dbReference type="Pfam" id="PF13424">
    <property type="entry name" value="TPR_12"/>
    <property type="match status" value="2"/>
</dbReference>
<feature type="transmembrane region" description="Helical" evidence="9">
    <location>
        <begin position="344"/>
        <end position="364"/>
    </location>
</feature>
<keyword evidence="9" id="KW-0472">Membrane</keyword>
<dbReference type="InterPro" id="IPR004358">
    <property type="entry name" value="Sig_transdc_His_kin-like_C"/>
</dbReference>
<dbReference type="SUPFAM" id="SSF48452">
    <property type="entry name" value="TPR-like"/>
    <property type="match status" value="2"/>
</dbReference>
<dbReference type="SUPFAM" id="SSF55874">
    <property type="entry name" value="ATPase domain of HSP90 chaperone/DNA topoisomerase II/histidine kinase"/>
    <property type="match status" value="1"/>
</dbReference>
<dbReference type="PROSITE" id="PS50109">
    <property type="entry name" value="HIS_KIN"/>
    <property type="match status" value="1"/>
</dbReference>
<dbReference type="InterPro" id="IPR005467">
    <property type="entry name" value="His_kinase_dom"/>
</dbReference>
<evidence type="ECO:0000259" key="10">
    <source>
        <dbReference type="PROSITE" id="PS50109"/>
    </source>
</evidence>
<protein>
    <recommendedName>
        <fullName evidence="2">histidine kinase</fullName>
        <ecNumber evidence="2">2.7.13.3</ecNumber>
    </recommendedName>
</protein>
<evidence type="ECO:0000256" key="6">
    <source>
        <dbReference type="ARBA" id="ARBA00023012"/>
    </source>
</evidence>
<dbReference type="SMART" id="SM00388">
    <property type="entry name" value="HisKA"/>
    <property type="match status" value="1"/>
</dbReference>
<organism evidence="11 12">
    <name type="scientific">Agaribacillus aureus</name>
    <dbReference type="NCBI Taxonomy" id="3051825"/>
    <lineage>
        <taxon>Bacteria</taxon>
        <taxon>Pseudomonadati</taxon>
        <taxon>Bacteroidota</taxon>
        <taxon>Cytophagia</taxon>
        <taxon>Cytophagales</taxon>
        <taxon>Splendidivirgaceae</taxon>
        <taxon>Agaribacillus</taxon>
    </lineage>
</organism>
<dbReference type="PRINTS" id="PR00344">
    <property type="entry name" value="BCTRLSENSOR"/>
</dbReference>
<name>A0ABT8L2D2_9BACT</name>
<dbReference type="SMART" id="SM00028">
    <property type="entry name" value="TPR"/>
    <property type="match status" value="5"/>
</dbReference>
<dbReference type="PROSITE" id="PS50005">
    <property type="entry name" value="TPR"/>
    <property type="match status" value="1"/>
</dbReference>
<feature type="coiled-coil region" evidence="8">
    <location>
        <begin position="247"/>
        <end position="286"/>
    </location>
</feature>
<dbReference type="EMBL" id="JAUJEB010000001">
    <property type="protein sequence ID" value="MDN5210636.1"/>
    <property type="molecule type" value="Genomic_DNA"/>
</dbReference>
<sequence>MGFFSISLLGYAQNQNKADSLISLLNESNNLSDSSRLNTYYLIVLNHTNQDSIIHYAQQAVDLAEYLDSKIILTNLYLEIGNALRAKGDLDEALTALIKYINLAKNNNLIVELGSGYSAMGDVYSVQGNSKNSLLYYNKAISLFREENDSMKLATSLLNTGDEYFNHDKLDSALIYFEESSDIFEKLNSKIGKAYNLGNIGLVYAKQGKHGLAEENITQATRILEELGDYYPIAVYETYMADIYNERGDLERALTHARKSLKIAEEEGLKEQIRDANQKLSELHLASGDYRHAFEYQSQYFIFRDSINNAETIQKMADLRTDFEVAQKQAELDLANKTKETQQIIGMGLGIVLLLLAALAYILFRNNKQEKKTNLILSHQKEEITSQRDQLSALNKTKDRFFSIISHDLRGPVNAFQGITRIIKAYADRDQLEKIPQVLDVVDRSSNQLSGLLDNLLNWALSQQGSFPYTPEKLYLNLLADELMAIFHNMAMAKNIKLIKSIDDEIYLWCDRNSTMAIFRNLINNALKFTPEDGTVTLAAGQDTDHCWIAVIDTGLGIPTDKLEKLFELKEKKQSTDGTAGEKGTGLGLVICKEFAQLNHGQITVENGANEGATFTVTLPLYRHQEVSESG</sequence>
<dbReference type="Pfam" id="PF00512">
    <property type="entry name" value="HisKA"/>
    <property type="match status" value="1"/>
</dbReference>
<dbReference type="CDD" id="cd00082">
    <property type="entry name" value="HisKA"/>
    <property type="match status" value="1"/>
</dbReference>
<dbReference type="PANTHER" id="PTHR43711">
    <property type="entry name" value="TWO-COMPONENT HISTIDINE KINASE"/>
    <property type="match status" value="1"/>
</dbReference>
<evidence type="ECO:0000256" key="3">
    <source>
        <dbReference type="ARBA" id="ARBA00022553"/>
    </source>
</evidence>
<dbReference type="RefSeq" id="WP_346755979.1">
    <property type="nucleotide sequence ID" value="NZ_JAUJEB010000001.1"/>
</dbReference>
<dbReference type="Gene3D" id="1.25.40.10">
    <property type="entry name" value="Tetratricopeptide repeat domain"/>
    <property type="match status" value="1"/>
</dbReference>
<evidence type="ECO:0000256" key="9">
    <source>
        <dbReference type="SAM" id="Phobius"/>
    </source>
</evidence>